<name>A0ABU3BPD2_9BACT</name>
<organism evidence="4 5">
    <name type="scientific">Rubrivirga litoralis</name>
    <dbReference type="NCBI Taxonomy" id="3075598"/>
    <lineage>
        <taxon>Bacteria</taxon>
        <taxon>Pseudomonadati</taxon>
        <taxon>Rhodothermota</taxon>
        <taxon>Rhodothermia</taxon>
        <taxon>Rhodothermales</taxon>
        <taxon>Rubricoccaceae</taxon>
        <taxon>Rubrivirga</taxon>
    </lineage>
</organism>
<protein>
    <submittedName>
        <fullName evidence="4">MBL fold metallo-hydrolase</fullName>
        <ecNumber evidence="4">3.-.-.-</ecNumber>
    </submittedName>
</protein>
<dbReference type="RefSeq" id="WP_311662477.1">
    <property type="nucleotide sequence ID" value="NZ_JAVRHT010000008.1"/>
</dbReference>
<comment type="caution">
    <text evidence="4">The sequence shown here is derived from an EMBL/GenBank/DDBJ whole genome shotgun (WGS) entry which is preliminary data.</text>
</comment>
<gene>
    <name evidence="4" type="ORF">RM540_05170</name>
</gene>
<dbReference type="InterPro" id="IPR001279">
    <property type="entry name" value="Metallo-B-lactamas"/>
</dbReference>
<dbReference type="SMART" id="SM01027">
    <property type="entry name" value="Beta-Casp"/>
    <property type="match status" value="1"/>
</dbReference>
<dbReference type="GO" id="GO:0016787">
    <property type="term" value="F:hydrolase activity"/>
    <property type="evidence" value="ECO:0007669"/>
    <property type="project" value="UniProtKB-KW"/>
</dbReference>
<dbReference type="InterPro" id="IPR011108">
    <property type="entry name" value="RMMBL"/>
</dbReference>
<dbReference type="SUPFAM" id="SSF56281">
    <property type="entry name" value="Metallo-hydrolase/oxidoreductase"/>
    <property type="match status" value="1"/>
</dbReference>
<dbReference type="PANTHER" id="PTHR11203">
    <property type="entry name" value="CLEAVAGE AND POLYADENYLATION SPECIFICITY FACTOR FAMILY MEMBER"/>
    <property type="match status" value="1"/>
</dbReference>
<dbReference type="EC" id="3.-.-.-" evidence="4"/>
<evidence type="ECO:0000313" key="4">
    <source>
        <dbReference type="EMBL" id="MDT0631135.1"/>
    </source>
</evidence>
<dbReference type="EMBL" id="JAVRHT010000008">
    <property type="protein sequence ID" value="MDT0631135.1"/>
    <property type="molecule type" value="Genomic_DNA"/>
</dbReference>
<dbReference type="SMART" id="SM00849">
    <property type="entry name" value="Lactamase_B"/>
    <property type="match status" value="1"/>
</dbReference>
<dbReference type="InterPro" id="IPR036866">
    <property type="entry name" value="RibonucZ/Hydroxyglut_hydro"/>
</dbReference>
<dbReference type="PANTHER" id="PTHR11203:SF37">
    <property type="entry name" value="INTEGRATOR COMPLEX SUBUNIT 11"/>
    <property type="match status" value="1"/>
</dbReference>
<proteinExistence type="predicted"/>
<dbReference type="InterPro" id="IPR022712">
    <property type="entry name" value="Beta_Casp"/>
</dbReference>
<dbReference type="Pfam" id="PF00753">
    <property type="entry name" value="Lactamase_B"/>
    <property type="match status" value="1"/>
</dbReference>
<keyword evidence="5" id="KW-1185">Reference proteome</keyword>
<evidence type="ECO:0000313" key="5">
    <source>
        <dbReference type="Proteomes" id="UP001267426"/>
    </source>
</evidence>
<sequence length="458" mass="50606">MRYLSLGDTDEIAASCHHVTFGGTGLVLDAGMDPDLDGYAAVPPFELLRDRPVDHVVVTHAHHDHLGSLPVLTREVPHAHVHMSRPTALLAEMLLPSSARLQKRRIREGSSDAAPVFDVETAEALSYVYETHSLDTPFDLAGLKAEGPLAGTFYHAGHVLGAVGLLVEGYENGERRRLYYTSDTSVQPQTILPESDVPDGPVDVMLLESTLGADPEAERTTRKSEEKRLGREIQKVLGRGGVVLIPVFALGRSQDVLAMIDRFKRRGIVDADVPIYTAGSMRGVAEVYDKTRESTPRLDPDFEVYGVDQERYPRSQKKKNAALAKPGIFVLTSGMLFERTPSYDLAQQLVADERHGIFFVGYSKEGSPGERLQEAAATGGTMTFDDGPLPVRAQVERFRFSGHAHRRDLLTLVDRVQPRTIVLVHGETAAKEWMRDAIEEEYPDIEVIIPEQGQELEL</sequence>
<dbReference type="Pfam" id="PF10996">
    <property type="entry name" value="Beta-Casp"/>
    <property type="match status" value="1"/>
</dbReference>
<evidence type="ECO:0000259" key="2">
    <source>
        <dbReference type="SMART" id="SM00849"/>
    </source>
</evidence>
<evidence type="ECO:0000256" key="1">
    <source>
        <dbReference type="ARBA" id="ARBA00022801"/>
    </source>
</evidence>
<accession>A0ABU3BPD2</accession>
<dbReference type="InterPro" id="IPR050698">
    <property type="entry name" value="MBL"/>
</dbReference>
<dbReference type="Pfam" id="PF07521">
    <property type="entry name" value="RMMBL"/>
    <property type="match status" value="1"/>
</dbReference>
<dbReference type="Gene3D" id="3.60.15.10">
    <property type="entry name" value="Ribonuclease Z/Hydroxyacylglutathione hydrolase-like"/>
    <property type="match status" value="1"/>
</dbReference>
<feature type="domain" description="Metallo-beta-lactamase" evidence="2">
    <location>
        <begin position="13"/>
        <end position="241"/>
    </location>
</feature>
<dbReference type="Gene3D" id="3.40.50.10890">
    <property type="match status" value="1"/>
</dbReference>
<dbReference type="Proteomes" id="UP001267426">
    <property type="component" value="Unassembled WGS sequence"/>
</dbReference>
<evidence type="ECO:0000259" key="3">
    <source>
        <dbReference type="SMART" id="SM01027"/>
    </source>
</evidence>
<feature type="domain" description="Beta-Casp" evidence="3">
    <location>
        <begin position="253"/>
        <end position="372"/>
    </location>
</feature>
<reference evidence="4 5" key="1">
    <citation type="submission" date="2023-09" db="EMBL/GenBank/DDBJ databases">
        <authorList>
            <person name="Rey-Velasco X."/>
        </authorList>
    </citation>
    <scope>NUCLEOTIDE SEQUENCE [LARGE SCALE GENOMIC DNA]</scope>
    <source>
        <strain evidence="4 5">F394</strain>
    </source>
</reference>
<keyword evidence="1 4" id="KW-0378">Hydrolase</keyword>